<evidence type="ECO:0000313" key="5">
    <source>
        <dbReference type="Proteomes" id="UP001527202"/>
    </source>
</evidence>
<accession>A0A410WQU8</accession>
<dbReference type="InterPro" id="IPR029063">
    <property type="entry name" value="SAM-dependent_MTases_sf"/>
</dbReference>
<keyword evidence="3" id="KW-0489">Methyltransferase</keyword>
<proteinExistence type="predicted"/>
<dbReference type="Proteomes" id="UP000288943">
    <property type="component" value="Chromosome"/>
</dbReference>
<dbReference type="InterPro" id="IPR052514">
    <property type="entry name" value="SAM-dependent_MTase"/>
</dbReference>
<dbReference type="GO" id="GO:0032259">
    <property type="term" value="P:methylation"/>
    <property type="evidence" value="ECO:0007669"/>
    <property type="project" value="UniProtKB-KW"/>
</dbReference>
<keyword evidence="3" id="KW-0808">Transferase</keyword>
<organism evidence="3 4">
    <name type="scientific">Paenibacillus chitinolyticus</name>
    <dbReference type="NCBI Taxonomy" id="79263"/>
    <lineage>
        <taxon>Bacteria</taxon>
        <taxon>Bacillati</taxon>
        <taxon>Bacillota</taxon>
        <taxon>Bacilli</taxon>
        <taxon>Bacillales</taxon>
        <taxon>Paenibacillaceae</taxon>
        <taxon>Paenibacillus</taxon>
    </lineage>
</organism>
<dbReference type="Pfam" id="PF05050">
    <property type="entry name" value="Methyltransf_21"/>
    <property type="match status" value="1"/>
</dbReference>
<feature type="domain" description="Methyltransferase FkbM" evidence="1">
    <location>
        <begin position="60"/>
        <end position="229"/>
    </location>
</feature>
<dbReference type="InterPro" id="IPR006342">
    <property type="entry name" value="FkbM_mtfrase"/>
</dbReference>
<reference evidence="3 4" key="1">
    <citation type="submission" date="2018-01" db="EMBL/GenBank/DDBJ databases">
        <title>The whole genome sequencing and assembly of Paenibacillus chitinolyticus KCCM 41400 strain.</title>
        <authorList>
            <person name="Kim J.-Y."/>
            <person name="Park M.-K."/>
            <person name="Lee Y.-J."/>
            <person name="Yi H."/>
            <person name="Bahn Y.-S."/>
            <person name="Kim J.F."/>
            <person name="Lee D.-W."/>
        </authorList>
    </citation>
    <scope>NUCLEOTIDE SEQUENCE [LARGE SCALE GENOMIC DNA]</scope>
    <source>
        <strain evidence="3 4">KCCM 41400</strain>
    </source>
</reference>
<dbReference type="GO" id="GO:0008168">
    <property type="term" value="F:methyltransferase activity"/>
    <property type="evidence" value="ECO:0007669"/>
    <property type="project" value="UniProtKB-KW"/>
</dbReference>
<reference evidence="2 5" key="2">
    <citation type="submission" date="2022-05" db="EMBL/GenBank/DDBJ databases">
        <title>Genome Sequencing of Bee-Associated Microbes.</title>
        <authorList>
            <person name="Dunlap C."/>
        </authorList>
    </citation>
    <scope>NUCLEOTIDE SEQUENCE [LARGE SCALE GENOMIC DNA]</scope>
    <source>
        <strain evidence="2 5">NRRL B-23120</strain>
    </source>
</reference>
<gene>
    <name evidence="2" type="ORF">M5X16_09665</name>
    <name evidence="3" type="ORF">PC41400_02730</name>
</gene>
<protein>
    <submittedName>
        <fullName evidence="3">FkbM family methyltransferase</fullName>
    </submittedName>
</protein>
<dbReference type="GeneID" id="95373729"/>
<dbReference type="Proteomes" id="UP001527202">
    <property type="component" value="Unassembled WGS sequence"/>
</dbReference>
<dbReference type="RefSeq" id="WP_042233779.1">
    <property type="nucleotide sequence ID" value="NZ_CP026520.1"/>
</dbReference>
<dbReference type="AlphaFoldDB" id="A0A410WQU8"/>
<evidence type="ECO:0000313" key="3">
    <source>
        <dbReference type="EMBL" id="QAV16667.1"/>
    </source>
</evidence>
<evidence type="ECO:0000259" key="1">
    <source>
        <dbReference type="Pfam" id="PF05050"/>
    </source>
</evidence>
<dbReference type="PANTHER" id="PTHR34203">
    <property type="entry name" value="METHYLTRANSFERASE, FKBM FAMILY PROTEIN"/>
    <property type="match status" value="1"/>
</dbReference>
<evidence type="ECO:0000313" key="4">
    <source>
        <dbReference type="Proteomes" id="UP000288943"/>
    </source>
</evidence>
<sequence length="262" mass="29449">MHGTYIGNNKMMVKLAYNAVVTVPSNDLSLMPTLVTTGMFEVPLTKYFLTQLKPGYTVVDVGANIGYFTVLAAKVVGNTGRVIGYEADPNTAAVLKDNLAMNWLTENVTIINKAVYSENKTLQFRSSERFHGYSSWKEKPQDDNLIDHYTIRDVAAVSLDNELQELESIDLVKIDIEGGEYHAFLGMKKLIQDRKIKTITFEWNKAMLGTDEGPFLDLISDLITNRGARLTLLDKEGEVVETTLKDLAAFEFYPFVLLEFQN</sequence>
<evidence type="ECO:0000313" key="2">
    <source>
        <dbReference type="EMBL" id="MCY9596041.1"/>
    </source>
</evidence>
<dbReference type="Gene3D" id="3.40.50.150">
    <property type="entry name" value="Vaccinia Virus protein VP39"/>
    <property type="match status" value="1"/>
</dbReference>
<dbReference type="EMBL" id="JAMDMJ010000010">
    <property type="protein sequence ID" value="MCY9596041.1"/>
    <property type="molecule type" value="Genomic_DNA"/>
</dbReference>
<dbReference type="EMBL" id="CP026520">
    <property type="protein sequence ID" value="QAV16667.1"/>
    <property type="molecule type" value="Genomic_DNA"/>
</dbReference>
<name>A0A410WQU8_9BACL</name>
<dbReference type="PANTHER" id="PTHR34203:SF15">
    <property type="entry name" value="SLL1173 PROTEIN"/>
    <property type="match status" value="1"/>
</dbReference>
<keyword evidence="5" id="KW-1185">Reference proteome</keyword>
<dbReference type="KEGG" id="pchi:PC41400_02730"/>
<dbReference type="SUPFAM" id="SSF53335">
    <property type="entry name" value="S-adenosyl-L-methionine-dependent methyltransferases"/>
    <property type="match status" value="1"/>
</dbReference>
<dbReference type="NCBIfam" id="TIGR01444">
    <property type="entry name" value="fkbM_fam"/>
    <property type="match status" value="1"/>
</dbReference>
<dbReference type="CDD" id="cd02440">
    <property type="entry name" value="AdoMet_MTases"/>
    <property type="match status" value="1"/>
</dbReference>
<dbReference type="OrthoDB" id="5329963at2"/>